<gene>
    <name evidence="4" type="ORF">BBN53_10995</name>
    <name evidence="5" type="ORF">ERS370011_00357</name>
</gene>
<dbReference type="PANTHER" id="PTHR35936">
    <property type="entry name" value="MEMBRANE-BOUND LYTIC MUREIN TRANSGLYCOSYLASE F"/>
    <property type="match status" value="1"/>
</dbReference>
<dbReference type="SUPFAM" id="SSF53850">
    <property type="entry name" value="Periplasmic binding protein-like II"/>
    <property type="match status" value="1"/>
</dbReference>
<name>A0A0J6C0V9_9BORD</name>
<dbReference type="RefSeq" id="WP_043209168.1">
    <property type="nucleotide sequence ID" value="NZ_CAJGUP010000022.1"/>
</dbReference>
<organism evidence="5 6">
    <name type="scientific">Bordetella pseudohinzii</name>
    <dbReference type="NCBI Taxonomy" id="1331258"/>
    <lineage>
        <taxon>Bacteria</taxon>
        <taxon>Pseudomonadati</taxon>
        <taxon>Pseudomonadota</taxon>
        <taxon>Betaproteobacteria</taxon>
        <taxon>Burkholderiales</taxon>
        <taxon>Alcaligenaceae</taxon>
        <taxon>Bordetella</taxon>
    </lineage>
</organism>
<evidence type="ECO:0000256" key="1">
    <source>
        <dbReference type="ARBA" id="ARBA00022729"/>
    </source>
</evidence>
<accession>A0A0J6C0V9</accession>
<evidence type="ECO:0000313" key="7">
    <source>
        <dbReference type="Proteomes" id="UP000092950"/>
    </source>
</evidence>
<proteinExistence type="predicted"/>
<reference evidence="4 7" key="2">
    <citation type="submission" date="2016-07" db="EMBL/GenBank/DDBJ databases">
        <title>Complete genome sequences of Bordetella pseudohinzii.</title>
        <authorList>
            <person name="Spilker T."/>
            <person name="Darrah R."/>
            <person name="LiPuma J.J."/>
        </authorList>
    </citation>
    <scope>NUCLEOTIDE SEQUENCE [LARGE SCALE GENOMIC DNA]</scope>
    <source>
        <strain evidence="4 7">HI4681</strain>
    </source>
</reference>
<evidence type="ECO:0000313" key="4">
    <source>
        <dbReference type="EMBL" id="ANY16369.1"/>
    </source>
</evidence>
<dbReference type="KEGG" id="bpdz:BBN53_10995"/>
<accession>A0A0M7CHI0</accession>
<keyword evidence="7" id="KW-1185">Reference proteome</keyword>
<keyword evidence="1 2" id="KW-0732">Signal</keyword>
<dbReference type="PANTHER" id="PTHR35936:SF17">
    <property type="entry name" value="ARGININE-BINDING EXTRACELLULAR PROTEIN ARTP"/>
    <property type="match status" value="1"/>
</dbReference>
<protein>
    <submittedName>
        <fullName evidence="4">ABC transporter substrate-binding protein</fullName>
    </submittedName>
    <submittedName>
        <fullName evidence="5">Lysine-arginine-ornithine-binding periplasmic protein</fullName>
    </submittedName>
</protein>
<dbReference type="EMBL" id="CYTV01000001">
    <property type="protein sequence ID" value="CUI38716.1"/>
    <property type="molecule type" value="Genomic_DNA"/>
</dbReference>
<dbReference type="OrthoDB" id="7241844at2"/>
<dbReference type="InterPro" id="IPR001638">
    <property type="entry name" value="Solute-binding_3/MltF_N"/>
</dbReference>
<dbReference type="EMBL" id="CP016440">
    <property type="protein sequence ID" value="ANY16369.1"/>
    <property type="molecule type" value="Genomic_DNA"/>
</dbReference>
<feature type="domain" description="Solute-binding protein family 3/N-terminal" evidence="3">
    <location>
        <begin position="35"/>
        <end position="250"/>
    </location>
</feature>
<evidence type="ECO:0000256" key="2">
    <source>
        <dbReference type="SAM" id="SignalP"/>
    </source>
</evidence>
<feature type="signal peptide" evidence="2">
    <location>
        <begin position="1"/>
        <end position="23"/>
    </location>
</feature>
<reference evidence="5 6" key="1">
    <citation type="submission" date="2015-09" db="EMBL/GenBank/DDBJ databases">
        <authorList>
            <person name="Jackson K.R."/>
            <person name="Lunt B.L."/>
            <person name="Fisher J.N.B."/>
            <person name="Gardner A.V."/>
            <person name="Bailey M.E."/>
            <person name="Deus L.M."/>
            <person name="Earl A.S."/>
            <person name="Gibby P.D."/>
            <person name="Hartmann K.A."/>
            <person name="Liu J.E."/>
            <person name="Manci A.M."/>
            <person name="Nielsen D.A."/>
            <person name="Solomon M.B."/>
            <person name="Breakwell D.P."/>
            <person name="Burnett S.H."/>
            <person name="Grose J.H."/>
        </authorList>
    </citation>
    <scope>NUCLEOTIDE SEQUENCE [LARGE SCALE GENOMIC DNA]</scope>
    <source>
        <strain evidence="5 6">2789STDY5608636</strain>
    </source>
</reference>
<dbReference type="Proteomes" id="UP000092950">
    <property type="component" value="Chromosome"/>
</dbReference>
<dbReference type="Gene3D" id="3.40.190.10">
    <property type="entry name" value="Periplasmic binding protein-like II"/>
    <property type="match status" value="2"/>
</dbReference>
<evidence type="ECO:0000313" key="5">
    <source>
        <dbReference type="EMBL" id="CUI38716.1"/>
    </source>
</evidence>
<dbReference type="SMART" id="SM00062">
    <property type="entry name" value="PBPb"/>
    <property type="match status" value="1"/>
</dbReference>
<sequence length="265" mass="28345">MKTALLRALLFAAAALCGAAAQAQEAFAQARARGELRVGVPALAPAPVAGAKVRTPEGLQQPAAARLAERLGLPLALVEVPAAQAQAALAEGRADVVLAERADGAAPEPGWVGSRYTVQPKAVIRSDTPMRNWSQAAGKRVCMAQANTRAQALARAHGAEVQAYRVPSDALVAVREGQCDIALIDDVAWNALMRFPEWRKFSATLPPEGRRAELGWLARAPEAAWLQNEMRTWQATGGWNAMTAKWARDVAFDVYLDQEVPDCHA</sequence>
<evidence type="ECO:0000313" key="6">
    <source>
        <dbReference type="Proteomes" id="UP000053096"/>
    </source>
</evidence>
<dbReference type="AlphaFoldDB" id="A0A0J6C0V9"/>
<dbReference type="Proteomes" id="UP000053096">
    <property type="component" value="Unassembled WGS sequence"/>
</dbReference>
<evidence type="ECO:0000259" key="3">
    <source>
        <dbReference type="SMART" id="SM00062"/>
    </source>
</evidence>
<feature type="chain" id="PRO_5005268280" evidence="2">
    <location>
        <begin position="24"/>
        <end position="265"/>
    </location>
</feature>